<evidence type="ECO:0000313" key="2">
    <source>
        <dbReference type="Proteomes" id="UP000095725"/>
    </source>
</evidence>
<sequence length="75" mass="8957">MNKVILNEQKIIDNITEGYPVTVTREDGFRYIISMERKRGEEVYSYQFGRIKREFDSFDSLENALSSYEFTEVIF</sequence>
<dbReference type="AlphaFoldDB" id="A0A174QC66"/>
<dbReference type="RefSeq" id="WP_055255947.1">
    <property type="nucleotide sequence ID" value="NZ_CZBL01000002.1"/>
</dbReference>
<evidence type="ECO:0000313" key="1">
    <source>
        <dbReference type="EMBL" id="CUP70763.1"/>
    </source>
</evidence>
<dbReference type="Proteomes" id="UP000095725">
    <property type="component" value="Unassembled WGS sequence"/>
</dbReference>
<proteinExistence type="predicted"/>
<name>A0A174QC66_9BACE</name>
<organism evidence="1 2">
    <name type="scientific">Bacteroides caccae</name>
    <dbReference type="NCBI Taxonomy" id="47678"/>
    <lineage>
        <taxon>Bacteria</taxon>
        <taxon>Pseudomonadati</taxon>
        <taxon>Bacteroidota</taxon>
        <taxon>Bacteroidia</taxon>
        <taxon>Bacteroidales</taxon>
        <taxon>Bacteroidaceae</taxon>
        <taxon>Bacteroides</taxon>
    </lineage>
</organism>
<accession>A0A174QC66</accession>
<reference evidence="1 2" key="1">
    <citation type="submission" date="2015-09" db="EMBL/GenBank/DDBJ databases">
        <authorList>
            <consortium name="Pathogen Informatics"/>
        </authorList>
    </citation>
    <scope>NUCLEOTIDE SEQUENCE [LARGE SCALE GENOMIC DNA]</scope>
    <source>
        <strain evidence="1 2">2789STDY5834946</strain>
    </source>
</reference>
<dbReference type="EMBL" id="CZBL01000002">
    <property type="protein sequence ID" value="CUP70763.1"/>
    <property type="molecule type" value="Genomic_DNA"/>
</dbReference>
<gene>
    <name evidence="1" type="ORF">ERS852558_00831</name>
</gene>
<protein>
    <submittedName>
        <fullName evidence="1">Uncharacterized protein</fullName>
    </submittedName>
</protein>